<dbReference type="Pfam" id="PF07727">
    <property type="entry name" value="RVT_2"/>
    <property type="match status" value="1"/>
</dbReference>
<sequence length="95" mass="11217">MAMQEKLNQFERNEVWDLVSLPIDYPIIGTKWVFRNNLDESGIIIRNKARLVARGYIQEEGIDYDETFSPIARIEAIRLLLAYASIMNFCFIKWM</sequence>
<proteinExistence type="predicted"/>
<evidence type="ECO:0000259" key="1">
    <source>
        <dbReference type="Pfam" id="PF07727"/>
    </source>
</evidence>
<keyword evidence="3" id="KW-1185">Reference proteome</keyword>
<reference evidence="2" key="1">
    <citation type="journal article" date="2012" name="Nat. Biotechnol.">
        <title>Draft genome sequence of pigeonpea (Cajanus cajan), an orphan legume crop of resource-poor farmers.</title>
        <authorList>
            <person name="Varshney R.K."/>
            <person name="Chen W."/>
            <person name="Li Y."/>
            <person name="Bharti A.K."/>
            <person name="Saxena R.K."/>
            <person name="Schlueter J.A."/>
            <person name="Donoghue M.T."/>
            <person name="Azam S."/>
            <person name="Fan G."/>
            <person name="Whaley A.M."/>
            <person name="Farmer A.D."/>
            <person name="Sheridan J."/>
            <person name="Iwata A."/>
            <person name="Tuteja R."/>
            <person name="Penmetsa R.V."/>
            <person name="Wu W."/>
            <person name="Upadhyaya H.D."/>
            <person name="Yang S.P."/>
            <person name="Shah T."/>
            <person name="Saxena K.B."/>
            <person name="Michael T."/>
            <person name="McCombie W.R."/>
            <person name="Yang B."/>
            <person name="Zhang G."/>
            <person name="Yang H."/>
            <person name="Wang J."/>
            <person name="Spillane C."/>
            <person name="Cook D.R."/>
            <person name="May G.D."/>
            <person name="Xu X."/>
            <person name="Jackson S.A."/>
        </authorList>
    </citation>
    <scope>NUCLEOTIDE SEQUENCE [LARGE SCALE GENOMIC DNA]</scope>
</reference>
<protein>
    <recommendedName>
        <fullName evidence="1">Reverse transcriptase Ty1/copia-type domain-containing protein</fullName>
    </recommendedName>
</protein>
<organism evidence="2 3">
    <name type="scientific">Cajanus cajan</name>
    <name type="common">Pigeon pea</name>
    <name type="synonym">Cajanus indicus</name>
    <dbReference type="NCBI Taxonomy" id="3821"/>
    <lineage>
        <taxon>Eukaryota</taxon>
        <taxon>Viridiplantae</taxon>
        <taxon>Streptophyta</taxon>
        <taxon>Embryophyta</taxon>
        <taxon>Tracheophyta</taxon>
        <taxon>Spermatophyta</taxon>
        <taxon>Magnoliopsida</taxon>
        <taxon>eudicotyledons</taxon>
        <taxon>Gunneridae</taxon>
        <taxon>Pentapetalae</taxon>
        <taxon>rosids</taxon>
        <taxon>fabids</taxon>
        <taxon>Fabales</taxon>
        <taxon>Fabaceae</taxon>
        <taxon>Papilionoideae</taxon>
        <taxon>50 kb inversion clade</taxon>
        <taxon>NPAAA clade</taxon>
        <taxon>indigoferoid/millettioid clade</taxon>
        <taxon>Phaseoleae</taxon>
        <taxon>Cajanus</taxon>
    </lineage>
</organism>
<evidence type="ECO:0000313" key="2">
    <source>
        <dbReference type="EMBL" id="KYP36529.1"/>
    </source>
</evidence>
<dbReference type="STRING" id="3821.A0A151R1Z2"/>
<dbReference type="EMBL" id="KQ484203">
    <property type="protein sequence ID" value="KYP36529.1"/>
    <property type="molecule type" value="Genomic_DNA"/>
</dbReference>
<accession>A0A151R1Z2</accession>
<evidence type="ECO:0000313" key="3">
    <source>
        <dbReference type="Proteomes" id="UP000075243"/>
    </source>
</evidence>
<dbReference type="AlphaFoldDB" id="A0A151R1Z2"/>
<feature type="domain" description="Reverse transcriptase Ty1/copia-type" evidence="1">
    <location>
        <begin position="13"/>
        <end position="88"/>
    </location>
</feature>
<name>A0A151R1Z2_CAJCA</name>
<gene>
    <name evidence="2" type="ORF">KK1_042346</name>
</gene>
<dbReference type="Proteomes" id="UP000075243">
    <property type="component" value="Unassembled WGS sequence"/>
</dbReference>
<dbReference type="InterPro" id="IPR013103">
    <property type="entry name" value="RVT_2"/>
</dbReference>
<dbReference type="Gramene" id="C.cajan_43289.t">
    <property type="protein sequence ID" value="C.cajan_43289.t.cds1"/>
    <property type="gene ID" value="C.cajan_43289"/>
</dbReference>